<evidence type="ECO:0000313" key="2">
    <source>
        <dbReference type="Proteomes" id="UP001220256"/>
    </source>
</evidence>
<proteinExistence type="predicted"/>
<gene>
    <name evidence="1" type="ORF">N7505_003691</name>
</gene>
<evidence type="ECO:0000313" key="1">
    <source>
        <dbReference type="EMBL" id="KAJ5275146.1"/>
    </source>
</evidence>
<reference evidence="1 2" key="1">
    <citation type="journal article" date="2023" name="IMA Fungus">
        <title>Comparative genomic study of the Penicillium genus elucidates a diverse pangenome and 15 lateral gene transfer events.</title>
        <authorList>
            <person name="Petersen C."/>
            <person name="Sorensen T."/>
            <person name="Nielsen M.R."/>
            <person name="Sondergaard T.E."/>
            <person name="Sorensen J.L."/>
            <person name="Fitzpatrick D.A."/>
            <person name="Frisvad J.C."/>
            <person name="Nielsen K.L."/>
        </authorList>
    </citation>
    <scope>NUCLEOTIDE SEQUENCE [LARGE SCALE GENOMIC DNA]</scope>
    <source>
        <strain evidence="1 2">IBT 3361</strain>
    </source>
</reference>
<comment type="caution">
    <text evidence="1">The sequence shown here is derived from an EMBL/GenBank/DDBJ whole genome shotgun (WGS) entry which is preliminary data.</text>
</comment>
<protein>
    <submittedName>
        <fullName evidence="1">Uncharacterized protein</fullName>
    </submittedName>
</protein>
<dbReference type="Proteomes" id="UP001220256">
    <property type="component" value="Unassembled WGS sequence"/>
</dbReference>
<dbReference type="EMBL" id="JAPVEB010000002">
    <property type="protein sequence ID" value="KAJ5275146.1"/>
    <property type="molecule type" value="Genomic_DNA"/>
</dbReference>
<name>A0ABQ8WRP0_PENCH</name>
<organism evidence="1 2">
    <name type="scientific">Penicillium chrysogenum</name>
    <name type="common">Penicillium notatum</name>
    <dbReference type="NCBI Taxonomy" id="5076"/>
    <lineage>
        <taxon>Eukaryota</taxon>
        <taxon>Fungi</taxon>
        <taxon>Dikarya</taxon>
        <taxon>Ascomycota</taxon>
        <taxon>Pezizomycotina</taxon>
        <taxon>Eurotiomycetes</taxon>
        <taxon>Eurotiomycetidae</taxon>
        <taxon>Eurotiales</taxon>
        <taxon>Aspergillaceae</taxon>
        <taxon>Penicillium</taxon>
        <taxon>Penicillium chrysogenum species complex</taxon>
    </lineage>
</organism>
<sequence>MTTYSIADFLSIMSAKSMGFSVAKAQCLIVSPWADAAVGMSIQESTRATDMCVFPSLVEMLLSEPSHSPYPLMDAVSKALLEQRFPLKAH</sequence>
<keyword evidence="2" id="KW-1185">Reference proteome</keyword>
<accession>A0ABQ8WRP0</accession>